<proteinExistence type="predicted"/>
<gene>
    <name evidence="1" type="ORF">SCARR_02373</name>
</gene>
<reference evidence="1 2" key="1">
    <citation type="submission" date="2019-04" db="EMBL/GenBank/DDBJ databases">
        <authorList>
            <person name="Van Vliet M D."/>
        </authorList>
    </citation>
    <scope>NUCLEOTIDE SEQUENCE [LARGE SCALE GENOMIC DNA]</scope>
    <source>
        <strain evidence="1 2">F21</strain>
    </source>
</reference>
<keyword evidence="2" id="KW-1185">Reference proteome</keyword>
<dbReference type="AlphaFoldDB" id="A0A6C2ULT6"/>
<sequence>MRHIPAAFLFTSGMKQNIQMPNPREQQILDGLTIRLIRRDEHGCDEQLIDKQHCLKSAQLVGEQLRYVVEYDGEWLALLNWNAGSGRMAALHHRLPPVDRYLTKKSSVYCKQTTGFS</sequence>
<accession>A0A6C2ULT6</accession>
<organism evidence="1 2">
    <name type="scientific">Pontiella sulfatireligans</name>
    <dbReference type="NCBI Taxonomy" id="2750658"/>
    <lineage>
        <taxon>Bacteria</taxon>
        <taxon>Pseudomonadati</taxon>
        <taxon>Kiritimatiellota</taxon>
        <taxon>Kiritimatiellia</taxon>
        <taxon>Kiritimatiellales</taxon>
        <taxon>Pontiellaceae</taxon>
        <taxon>Pontiella</taxon>
    </lineage>
</organism>
<protein>
    <submittedName>
        <fullName evidence="1">Uncharacterized protein</fullName>
    </submittedName>
</protein>
<dbReference type="EMBL" id="CAAHFH010000001">
    <property type="protein sequence ID" value="VGO20311.1"/>
    <property type="molecule type" value="Genomic_DNA"/>
</dbReference>
<name>A0A6C2ULT6_9BACT</name>
<dbReference type="Proteomes" id="UP000346198">
    <property type="component" value="Unassembled WGS sequence"/>
</dbReference>
<evidence type="ECO:0000313" key="1">
    <source>
        <dbReference type="EMBL" id="VGO20311.1"/>
    </source>
</evidence>
<evidence type="ECO:0000313" key="2">
    <source>
        <dbReference type="Proteomes" id="UP000346198"/>
    </source>
</evidence>